<gene>
    <name evidence="2" type="ORF">L249_5611</name>
</gene>
<dbReference type="Proteomes" id="UP000253664">
    <property type="component" value="Unassembled WGS sequence"/>
</dbReference>
<proteinExistence type="predicted"/>
<feature type="compositionally biased region" description="Basic and acidic residues" evidence="1">
    <location>
        <begin position="111"/>
        <end position="123"/>
    </location>
</feature>
<accession>A0A367LG52</accession>
<evidence type="ECO:0000313" key="3">
    <source>
        <dbReference type="Proteomes" id="UP000253664"/>
    </source>
</evidence>
<comment type="caution">
    <text evidence="2">The sequence shown here is derived from an EMBL/GenBank/DDBJ whole genome shotgun (WGS) entry which is preliminary data.</text>
</comment>
<name>A0A367LG52_9HYPO</name>
<protein>
    <submittedName>
        <fullName evidence="2">Uncharacterized protein</fullName>
    </submittedName>
</protein>
<evidence type="ECO:0000313" key="2">
    <source>
        <dbReference type="EMBL" id="RCI13414.1"/>
    </source>
</evidence>
<feature type="region of interest" description="Disordered" evidence="1">
    <location>
        <begin position="74"/>
        <end position="136"/>
    </location>
</feature>
<dbReference type="AlphaFoldDB" id="A0A367LG52"/>
<sequence>MNQISVLRACQVHVYRLLSLLAKLYCFLSENTCSSSSSPASSPPQLCDRSRSFPFVKVSSCILLQLGKIIAGTGRRKGRSSPYIRDTLPPSMDGKSKQSSKGNIRHAATTRKPEKQHKQETYRHTHTNPAVPAVEL</sequence>
<feature type="non-terminal residue" evidence="2">
    <location>
        <position position="136"/>
    </location>
</feature>
<evidence type="ECO:0000256" key="1">
    <source>
        <dbReference type="SAM" id="MobiDB-lite"/>
    </source>
</evidence>
<dbReference type="EMBL" id="LKCN02000006">
    <property type="protein sequence ID" value="RCI13414.1"/>
    <property type="molecule type" value="Genomic_DNA"/>
</dbReference>
<keyword evidence="3" id="KW-1185">Reference proteome</keyword>
<organism evidence="2 3">
    <name type="scientific">Ophiocordyceps polyrhachis-furcata BCC 54312</name>
    <dbReference type="NCBI Taxonomy" id="1330021"/>
    <lineage>
        <taxon>Eukaryota</taxon>
        <taxon>Fungi</taxon>
        <taxon>Dikarya</taxon>
        <taxon>Ascomycota</taxon>
        <taxon>Pezizomycotina</taxon>
        <taxon>Sordariomycetes</taxon>
        <taxon>Hypocreomycetidae</taxon>
        <taxon>Hypocreales</taxon>
        <taxon>Ophiocordycipitaceae</taxon>
        <taxon>Ophiocordyceps</taxon>
    </lineage>
</organism>
<reference evidence="2 3" key="1">
    <citation type="journal article" date="2015" name="BMC Genomics">
        <title>Insights from the genome of Ophiocordyceps polyrhachis-furcata to pathogenicity and host specificity in insect fungi.</title>
        <authorList>
            <person name="Wichadakul D."/>
            <person name="Kobmoo N."/>
            <person name="Ingsriswang S."/>
            <person name="Tangphatsornruang S."/>
            <person name="Chantasingh D."/>
            <person name="Luangsa-ard J.J."/>
            <person name="Eurwilaichitr L."/>
        </authorList>
    </citation>
    <scope>NUCLEOTIDE SEQUENCE [LARGE SCALE GENOMIC DNA]</scope>
    <source>
        <strain evidence="2 3">BCC 54312</strain>
    </source>
</reference>